<name>A0A1H4EM56_9GAMM</name>
<comment type="similarity">
    <text evidence="1">Belongs to the type III secretion exporter family.</text>
</comment>
<dbReference type="Pfam" id="PF01312">
    <property type="entry name" value="Bac_export_2"/>
    <property type="match status" value="1"/>
</dbReference>
<dbReference type="OrthoDB" id="9807950at2"/>
<dbReference type="InterPro" id="IPR006135">
    <property type="entry name" value="T3SS_substrate_exporter"/>
</dbReference>
<evidence type="ECO:0000313" key="5">
    <source>
        <dbReference type="Proteomes" id="UP000199397"/>
    </source>
</evidence>
<keyword evidence="3" id="KW-1133">Transmembrane helix</keyword>
<dbReference type="Gene3D" id="3.40.1690.10">
    <property type="entry name" value="secretion proteins EscU"/>
    <property type="match status" value="1"/>
</dbReference>
<protein>
    <submittedName>
        <fullName evidence="4">Type III secretion protein U</fullName>
    </submittedName>
</protein>
<dbReference type="GO" id="GO:0005886">
    <property type="term" value="C:plasma membrane"/>
    <property type="evidence" value="ECO:0007669"/>
    <property type="project" value="TreeGrafter"/>
</dbReference>
<dbReference type="PANTHER" id="PTHR30531">
    <property type="entry name" value="FLAGELLAR BIOSYNTHETIC PROTEIN FLHB"/>
    <property type="match status" value="1"/>
</dbReference>
<dbReference type="InterPro" id="IPR029025">
    <property type="entry name" value="T3SS_substrate_exporter_C"/>
</dbReference>
<accession>A0A1H4EM56</accession>
<feature type="region of interest" description="Disordered" evidence="2">
    <location>
        <begin position="1"/>
        <end position="24"/>
    </location>
</feature>
<dbReference type="PANTHER" id="PTHR30531:SF14">
    <property type="entry name" value="SURFACE PRESENTATION OF ANTIGENS PROTEIN SPAS"/>
    <property type="match status" value="1"/>
</dbReference>
<feature type="transmembrane region" description="Helical" evidence="3">
    <location>
        <begin position="91"/>
        <end position="121"/>
    </location>
</feature>
<dbReference type="GO" id="GO:0009306">
    <property type="term" value="P:protein secretion"/>
    <property type="evidence" value="ECO:0007669"/>
    <property type="project" value="InterPro"/>
</dbReference>
<evidence type="ECO:0000256" key="3">
    <source>
        <dbReference type="SAM" id="Phobius"/>
    </source>
</evidence>
<keyword evidence="3" id="KW-0812">Transmembrane</keyword>
<dbReference type="PRINTS" id="PR00950">
    <property type="entry name" value="TYPE3IMSPROT"/>
</dbReference>
<evidence type="ECO:0000256" key="1">
    <source>
        <dbReference type="ARBA" id="ARBA00010690"/>
    </source>
</evidence>
<feature type="transmembrane region" description="Helical" evidence="3">
    <location>
        <begin position="193"/>
        <end position="211"/>
    </location>
</feature>
<sequence>MSGDSSQEKTEQPSSRKLQKAREQGQVARSNDVASALIMLFTVLYFMLAWNWILDQFKEMFSIVPRLYTMPFPQAVEIGFKTMLESALYGIALPFAMITVVAGILGNIVQFGFVFSFDPIIPKPEKVSLSSGFKRIFSAKQFVTTLLSLLKTIIIGAILLIVLRIGLGELLHAIKQCNVECQQTVVEDLTRQLMLYILPILIFIAILDFLFQSQQFIKDQRMTKEEVKKEMKDIFGDPHVRSARQGIRRELSEQDIKKRISTARLVILDMGIAIALQYEAGTTPLPIIVAIGKNNMSRKMAEIATIENVPLVSDPGLVQDLLSEGKLDQYIPEKTIDRVANLLRQTQGKVKQ</sequence>
<organism evidence="4 5">
    <name type="scientific">Thiothrix caldifontis</name>
    <dbReference type="NCBI Taxonomy" id="525918"/>
    <lineage>
        <taxon>Bacteria</taxon>
        <taxon>Pseudomonadati</taxon>
        <taxon>Pseudomonadota</taxon>
        <taxon>Gammaproteobacteria</taxon>
        <taxon>Thiotrichales</taxon>
        <taxon>Thiotrichaceae</taxon>
        <taxon>Thiothrix</taxon>
    </lineage>
</organism>
<keyword evidence="3" id="KW-0472">Membrane</keyword>
<dbReference type="AlphaFoldDB" id="A0A1H4EM56"/>
<dbReference type="RefSeq" id="WP_093069360.1">
    <property type="nucleotide sequence ID" value="NZ_FNQP01000016.1"/>
</dbReference>
<dbReference type="SUPFAM" id="SSF160544">
    <property type="entry name" value="EscU C-terminal domain-like"/>
    <property type="match status" value="1"/>
</dbReference>
<evidence type="ECO:0000256" key="2">
    <source>
        <dbReference type="SAM" id="MobiDB-lite"/>
    </source>
</evidence>
<dbReference type="STRING" id="525918.SAMN05660964_02650"/>
<dbReference type="Proteomes" id="UP000199397">
    <property type="component" value="Unassembled WGS sequence"/>
</dbReference>
<reference evidence="4 5" key="1">
    <citation type="submission" date="2016-10" db="EMBL/GenBank/DDBJ databases">
        <authorList>
            <person name="de Groot N.N."/>
        </authorList>
    </citation>
    <scope>NUCLEOTIDE SEQUENCE [LARGE SCALE GENOMIC DNA]</scope>
    <source>
        <strain evidence="4 5">DSM 21228</strain>
    </source>
</reference>
<evidence type="ECO:0000313" key="4">
    <source>
        <dbReference type="EMBL" id="SEA86143.1"/>
    </source>
</evidence>
<feature type="transmembrane region" description="Helical" evidence="3">
    <location>
        <begin position="33"/>
        <end position="53"/>
    </location>
</feature>
<keyword evidence="5" id="KW-1185">Reference proteome</keyword>
<dbReference type="EMBL" id="FNQP01000016">
    <property type="protein sequence ID" value="SEA86143.1"/>
    <property type="molecule type" value="Genomic_DNA"/>
</dbReference>
<feature type="transmembrane region" description="Helical" evidence="3">
    <location>
        <begin position="142"/>
        <end position="163"/>
    </location>
</feature>
<feature type="compositionally biased region" description="Basic and acidic residues" evidence="2">
    <location>
        <begin position="1"/>
        <end position="11"/>
    </location>
</feature>
<proteinExistence type="inferred from homology"/>
<gene>
    <name evidence="4" type="ORF">SAMN05660964_02650</name>
</gene>